<organism evidence="1">
    <name type="scientific">Cressdnaviricota sp</name>
    <dbReference type="NCBI Taxonomy" id="2748378"/>
    <lineage>
        <taxon>Viruses</taxon>
        <taxon>Monodnaviria</taxon>
        <taxon>Shotokuvirae</taxon>
        <taxon>Cressdnaviricota</taxon>
    </lineage>
</organism>
<proteinExistence type="predicted"/>
<protein>
    <submittedName>
        <fullName evidence="1">Capsid protein</fullName>
    </submittedName>
</protein>
<sequence length="447" mass="48369">MSAIPFAYAGPVARYVARRAVAGAARYLPYVAGAAKAGYSAYKRARTDSGVSAVSAKRGSAVTNVSSRGKFSRRKRGPRAKRTYKRKRARKSATLHGETYHATHGTTTTFEVSGTVSDPDCVYIGHAPYVPEELMKVIVAAVLRRLYFKAIEWDCTNQKDYVPYRAGNSAGHTISVAYGTAQDSNAGTFSHHLIGPNQSFSQVAEIILQKFLDFSGGGSADNQNGKLQYIELTDTTSGDLKARINLINLQLELHCVSTLKIQNTSFATGGSSEADDVHNIPLIGKSYTFKGISPSPTDIYAGKMSIVGGASGMTLCRSHENGTATIYESWREPPVAKAFTNCKTSCKVQLPPGSIKSDVVVFKKRLAFEPFIRALRLRNVEPTSSTQGGMLGTSAMIALEKMISISGAGNIRTNYECNFLMGASVFEKHRPVAMQKVVYLTRNSDPA</sequence>
<reference evidence="1" key="1">
    <citation type="submission" date="2020-01" db="EMBL/GenBank/DDBJ databases">
        <title>Novel CRESS-DNA virus.</title>
        <authorList>
            <person name="Liu Q."/>
            <person name="Shan T."/>
            <person name="Yang S."/>
            <person name="Zhang W."/>
        </authorList>
    </citation>
    <scope>NUCLEOTIDE SEQUENCE</scope>
    <source>
        <strain evidence="1">Hftoti49cir1</strain>
    </source>
</reference>
<name>A0A6M3YPY9_9VIRU</name>
<dbReference type="EMBL" id="MN928956">
    <property type="protein sequence ID" value="QJI53648.1"/>
    <property type="molecule type" value="Genomic_DNA"/>
</dbReference>
<accession>A0A6M3YPY9</accession>
<evidence type="ECO:0000313" key="1">
    <source>
        <dbReference type="EMBL" id="QJI53648.1"/>
    </source>
</evidence>